<dbReference type="Proteomes" id="UP000579812">
    <property type="component" value="Unassembled WGS sequence"/>
</dbReference>
<dbReference type="GO" id="GO:0034751">
    <property type="term" value="C:aryl hydrocarbon receptor complex"/>
    <property type="evidence" value="ECO:0007669"/>
    <property type="project" value="TreeGrafter"/>
</dbReference>
<protein>
    <submittedName>
        <fullName evidence="6">Uncharacterized protein</fullName>
    </submittedName>
</protein>
<keyword evidence="4" id="KW-0804">Transcription</keyword>
<accession>A0A7J6CMG1</accession>
<dbReference type="AlphaFoldDB" id="A0A7J6CMG1"/>
<dbReference type="GO" id="GO:0005634">
    <property type="term" value="C:nucleus"/>
    <property type="evidence" value="ECO:0007669"/>
    <property type="project" value="UniProtKB-SubCell"/>
</dbReference>
<evidence type="ECO:0000313" key="7">
    <source>
        <dbReference type="Proteomes" id="UP000579812"/>
    </source>
</evidence>
<proteinExistence type="predicted"/>
<comment type="subcellular location">
    <subcellularLocation>
        <location evidence="1">Nucleus</location>
    </subcellularLocation>
</comment>
<dbReference type="InterPro" id="IPR035965">
    <property type="entry name" value="PAS-like_dom_sf"/>
</dbReference>
<keyword evidence="2" id="KW-0805">Transcription regulation</keyword>
<comment type="caution">
    <text evidence="6">The sequence shown here is derived from an EMBL/GenBank/DDBJ whole genome shotgun (WGS) entry which is preliminary data.</text>
</comment>
<dbReference type="GO" id="GO:0006805">
    <property type="term" value="P:xenobiotic metabolic process"/>
    <property type="evidence" value="ECO:0007669"/>
    <property type="project" value="InterPro"/>
</dbReference>
<dbReference type="InterPro" id="IPR039091">
    <property type="entry name" value="AHR/AHRR"/>
</dbReference>
<gene>
    <name evidence="6" type="ORF">G5714_011277</name>
</gene>
<evidence type="ECO:0000313" key="6">
    <source>
        <dbReference type="EMBL" id="KAF4108518.1"/>
    </source>
</evidence>
<dbReference type="PANTHER" id="PTHR10649:SF17">
    <property type="entry name" value="ARYL HYDROCARBON RECEPTOR 2"/>
    <property type="match status" value="1"/>
</dbReference>
<evidence type="ECO:0000256" key="3">
    <source>
        <dbReference type="ARBA" id="ARBA00023125"/>
    </source>
</evidence>
<keyword evidence="5" id="KW-0539">Nucleus</keyword>
<dbReference type="EMBL" id="JAAMOB010000010">
    <property type="protein sequence ID" value="KAF4108518.1"/>
    <property type="molecule type" value="Genomic_DNA"/>
</dbReference>
<evidence type="ECO:0000256" key="1">
    <source>
        <dbReference type="ARBA" id="ARBA00004123"/>
    </source>
</evidence>
<sequence length="272" mass="30548">MSDVVHQSVFDLIHVEDRVSFRCQLHFALDPESSTDEPADSERIPRPSWRGASAVERAERLLSKTGVWVWVQVSARMVLKAGKPDFIICRQKPLTNEESEEYLRQRQLQLPFNFATGEALLYESFPSLMIHRDTTGRHQNSVLPGNLIMRCKYSSSHSQKLIDLYRQKALERECVSDSRDLFALRNLAHPPNSCSVPGHFSIPFHHNHSSSIEKTGMVLSDPSKNNHLSLSVPGLPFSVKHPACGSPRRPAAIATPAARRPINPAEIPLCSE</sequence>
<name>A0A7J6CMG1_9TELE</name>
<dbReference type="SUPFAM" id="SSF55785">
    <property type="entry name" value="PYP-like sensor domain (PAS domain)"/>
    <property type="match status" value="1"/>
</dbReference>
<reference evidence="6 7" key="1">
    <citation type="submission" date="2020-04" db="EMBL/GenBank/DDBJ databases">
        <title>Chromosome-level genome assembly of a cyprinid fish Onychostoma macrolepis by integration of Nanopore Sequencing, Bionano and Hi-C technology.</title>
        <authorList>
            <person name="Wang D."/>
        </authorList>
    </citation>
    <scope>NUCLEOTIDE SEQUENCE [LARGE SCALE GENOMIC DNA]</scope>
    <source>
        <strain evidence="6">SWU-2019</strain>
        <tissue evidence="6">Muscle</tissue>
    </source>
</reference>
<keyword evidence="7" id="KW-1185">Reference proteome</keyword>
<dbReference type="Gene3D" id="3.30.450.20">
    <property type="entry name" value="PAS domain"/>
    <property type="match status" value="1"/>
</dbReference>
<evidence type="ECO:0000256" key="5">
    <source>
        <dbReference type="ARBA" id="ARBA00023242"/>
    </source>
</evidence>
<evidence type="ECO:0000256" key="2">
    <source>
        <dbReference type="ARBA" id="ARBA00023015"/>
    </source>
</evidence>
<organism evidence="6 7">
    <name type="scientific">Onychostoma macrolepis</name>
    <dbReference type="NCBI Taxonomy" id="369639"/>
    <lineage>
        <taxon>Eukaryota</taxon>
        <taxon>Metazoa</taxon>
        <taxon>Chordata</taxon>
        <taxon>Craniata</taxon>
        <taxon>Vertebrata</taxon>
        <taxon>Euteleostomi</taxon>
        <taxon>Actinopterygii</taxon>
        <taxon>Neopterygii</taxon>
        <taxon>Teleostei</taxon>
        <taxon>Ostariophysi</taxon>
        <taxon>Cypriniformes</taxon>
        <taxon>Cyprinidae</taxon>
        <taxon>Acrossocheilinae</taxon>
        <taxon>Onychostoma</taxon>
    </lineage>
</organism>
<dbReference type="PANTHER" id="PTHR10649">
    <property type="entry name" value="ARYL HYDROCARBON RECEPTOR"/>
    <property type="match status" value="1"/>
</dbReference>
<dbReference type="GO" id="GO:0000976">
    <property type="term" value="F:transcription cis-regulatory region binding"/>
    <property type="evidence" value="ECO:0007669"/>
    <property type="project" value="TreeGrafter"/>
</dbReference>
<keyword evidence="3" id="KW-0238">DNA-binding</keyword>
<dbReference type="GO" id="GO:0004879">
    <property type="term" value="F:nuclear receptor activity"/>
    <property type="evidence" value="ECO:0007669"/>
    <property type="project" value="TreeGrafter"/>
</dbReference>
<evidence type="ECO:0000256" key="4">
    <source>
        <dbReference type="ARBA" id="ARBA00023163"/>
    </source>
</evidence>